<comment type="caution">
    <text evidence="1">The sequence shown here is derived from an EMBL/GenBank/DDBJ whole genome shotgun (WGS) entry which is preliminary data.</text>
</comment>
<proteinExistence type="predicted"/>
<organism evidence="1 2">
    <name type="scientific">Senna tora</name>
    <dbReference type="NCBI Taxonomy" id="362788"/>
    <lineage>
        <taxon>Eukaryota</taxon>
        <taxon>Viridiplantae</taxon>
        <taxon>Streptophyta</taxon>
        <taxon>Embryophyta</taxon>
        <taxon>Tracheophyta</taxon>
        <taxon>Spermatophyta</taxon>
        <taxon>Magnoliopsida</taxon>
        <taxon>eudicotyledons</taxon>
        <taxon>Gunneridae</taxon>
        <taxon>Pentapetalae</taxon>
        <taxon>rosids</taxon>
        <taxon>fabids</taxon>
        <taxon>Fabales</taxon>
        <taxon>Fabaceae</taxon>
        <taxon>Caesalpinioideae</taxon>
        <taxon>Cassia clade</taxon>
        <taxon>Senna</taxon>
    </lineage>
</organism>
<reference evidence="1" key="1">
    <citation type="submission" date="2020-09" db="EMBL/GenBank/DDBJ databases">
        <title>Genome-Enabled Discovery of Anthraquinone Biosynthesis in Senna tora.</title>
        <authorList>
            <person name="Kang S.-H."/>
            <person name="Pandey R.P."/>
            <person name="Lee C.-M."/>
            <person name="Sim J.-S."/>
            <person name="Jeong J.-T."/>
            <person name="Choi B.-S."/>
            <person name="Jung M."/>
            <person name="Ginzburg D."/>
            <person name="Zhao K."/>
            <person name="Won S.Y."/>
            <person name="Oh T.-J."/>
            <person name="Yu Y."/>
            <person name="Kim N.-H."/>
            <person name="Lee O.R."/>
            <person name="Lee T.-H."/>
            <person name="Bashyal P."/>
            <person name="Kim T.-S."/>
            <person name="Lee W.-H."/>
            <person name="Kawkins C."/>
            <person name="Kim C.-K."/>
            <person name="Kim J.S."/>
            <person name="Ahn B.O."/>
            <person name="Rhee S.Y."/>
            <person name="Sohng J.K."/>
        </authorList>
    </citation>
    <scope>NUCLEOTIDE SEQUENCE</scope>
    <source>
        <tissue evidence="1">Leaf</tissue>
    </source>
</reference>
<dbReference type="Proteomes" id="UP000634136">
    <property type="component" value="Unassembled WGS sequence"/>
</dbReference>
<protein>
    <submittedName>
        <fullName evidence="1">Uncharacterized protein</fullName>
    </submittedName>
</protein>
<dbReference type="EMBL" id="JAAIUW010000011">
    <property type="protein sequence ID" value="KAF7808666.1"/>
    <property type="molecule type" value="Genomic_DNA"/>
</dbReference>
<keyword evidence="2" id="KW-1185">Reference proteome</keyword>
<accession>A0A834SST1</accession>
<name>A0A834SST1_9FABA</name>
<evidence type="ECO:0000313" key="2">
    <source>
        <dbReference type="Proteomes" id="UP000634136"/>
    </source>
</evidence>
<dbReference type="AlphaFoldDB" id="A0A834SST1"/>
<gene>
    <name evidence="1" type="ORF">G2W53_035409</name>
</gene>
<sequence length="28" mass="3037">MGIKGSVIGGEAITQRPKTCLLDQNKYD</sequence>
<evidence type="ECO:0000313" key="1">
    <source>
        <dbReference type="EMBL" id="KAF7808666.1"/>
    </source>
</evidence>